<organism evidence="3 4">
    <name type="scientific">Falsiruegeria mediterranea M17</name>
    <dbReference type="NCBI Taxonomy" id="1200281"/>
    <lineage>
        <taxon>Bacteria</taxon>
        <taxon>Pseudomonadati</taxon>
        <taxon>Pseudomonadota</taxon>
        <taxon>Alphaproteobacteria</taxon>
        <taxon>Rhodobacterales</taxon>
        <taxon>Roseobacteraceae</taxon>
        <taxon>Falsiruegeria</taxon>
    </lineage>
</organism>
<dbReference type="PANTHER" id="PTHR11070">
    <property type="entry name" value="UVRD / RECB / PCRA DNA HELICASE FAMILY MEMBER"/>
    <property type="match status" value="1"/>
</dbReference>
<dbReference type="AlphaFoldDB" id="A0A2R8CG62"/>
<dbReference type="EMBL" id="ONZG01000023">
    <property type="protein sequence ID" value="SPJ31420.1"/>
    <property type="molecule type" value="Genomic_DNA"/>
</dbReference>
<evidence type="ECO:0000313" key="4">
    <source>
        <dbReference type="Proteomes" id="UP000244898"/>
    </source>
</evidence>
<dbReference type="InterPro" id="IPR000212">
    <property type="entry name" value="DNA_helicase_UvrD/REP"/>
</dbReference>
<dbReference type="Pfam" id="PF13538">
    <property type="entry name" value="UvrD_C_2"/>
    <property type="match status" value="1"/>
</dbReference>
<dbReference type="GO" id="GO:0003677">
    <property type="term" value="F:DNA binding"/>
    <property type="evidence" value="ECO:0007669"/>
    <property type="project" value="InterPro"/>
</dbReference>
<dbReference type="GO" id="GO:0000725">
    <property type="term" value="P:recombinational repair"/>
    <property type="evidence" value="ECO:0007669"/>
    <property type="project" value="TreeGrafter"/>
</dbReference>
<dbReference type="GO" id="GO:0005524">
    <property type="term" value="F:ATP binding"/>
    <property type="evidence" value="ECO:0007669"/>
    <property type="project" value="InterPro"/>
</dbReference>
<proteinExistence type="predicted"/>
<dbReference type="GO" id="GO:0043138">
    <property type="term" value="F:3'-5' DNA helicase activity"/>
    <property type="evidence" value="ECO:0007669"/>
    <property type="project" value="TreeGrafter"/>
</dbReference>
<dbReference type="OrthoDB" id="6187564at2"/>
<dbReference type="PANTHER" id="PTHR11070:SF2">
    <property type="entry name" value="ATP-DEPENDENT DNA HELICASE SRS2"/>
    <property type="match status" value="1"/>
</dbReference>
<evidence type="ECO:0000256" key="1">
    <source>
        <dbReference type="ARBA" id="ARBA00034923"/>
    </source>
</evidence>
<dbReference type="SUPFAM" id="SSF52540">
    <property type="entry name" value="P-loop containing nucleoside triphosphate hydrolases"/>
    <property type="match status" value="1"/>
</dbReference>
<sequence>MQIEVTMNTTNKEAVIEDIARHSLDCIEKVAADAENARAAHKRGDARVFTTINTLNSPQAVNSIGSISDSEAEAIAALIQQPVIARVHFLDENDEEETIFITRTTPRSVPGYKIASYRSDLGKIASLVAGDEGSFKFGARERDLLIDSRALLKPERTSSGWDSRETEIDIRDLGRFTVGSLREILTPEGEIEEGDLEALWNDDTDENVVEGVRRAIITHMGLRDQPILDRHQDEIFRMPINTKCFLSGPPGTGKTTTLIRRLGQKTDRQALQESPQELRLIEQVEAETKTPHETSWVVFSPTELLRQYVKEAFAREGLAASDTHIRTWEEFRREIARDEFKLLRTSSGSGPFVERRAQDYLKDEIADEASWYDDFRSYLDTSVSEELRADAKWLAARPADDLTTIGQKLSEDLDTPRKDIYAHALRNVTELVPDIREAISERSEAISRLLAKARNALVYEDRNFPNILREEISRQLSNAPQPAEDIDDFEDALDDEDQATEEPQPGRPVSRQQALVRFERALKAIARARLAKRTVSEKSQDGMLLAWLGEKRIPSDEDLAELGKLLLEQTRLRKFERLERLFLRGIAPKYKRFRAERVKTSRWYEATPTKPFDIFWKELDLVVLAALQIANELLGHYRRHAVSSLPDGGLLGGVRAMQRAQVLIDEATDFSRVQLAAMHEISHPTSSSFFLCGDINQRLTSWGLKTNEALDWITKGIERKSITVSYRQSQRLVDLAKAVASLGGSQAEDIILPDRLDAEGLSPVWQDALADHDKVSDWLTSRIHEIDRMLQRSTTIAVLVNEEADVEPLAKALNDRLEEISLSAVACKDGKVVGNDRDVRVFDIRHIKGLEFEAVFFIGLDETIAKHPDLFAKFLYVGATRAANYLGVTFTQSIPGQVAMLAPHFQKDWPM</sequence>
<dbReference type="InterPro" id="IPR027417">
    <property type="entry name" value="P-loop_NTPase"/>
</dbReference>
<feature type="domain" description="UvrD-like helicase C-terminal" evidence="2">
    <location>
        <begin position="839"/>
        <end position="888"/>
    </location>
</feature>
<protein>
    <recommendedName>
        <fullName evidence="1">DNA 3'-5' helicase II</fullName>
    </recommendedName>
</protein>
<evidence type="ECO:0000313" key="3">
    <source>
        <dbReference type="EMBL" id="SPJ31420.1"/>
    </source>
</evidence>
<dbReference type="RefSeq" id="WP_108792631.1">
    <property type="nucleotide sequence ID" value="NZ_ONZG01000023.1"/>
</dbReference>
<reference evidence="4" key="1">
    <citation type="submission" date="2018-03" db="EMBL/GenBank/DDBJ databases">
        <authorList>
            <person name="Rodrigo-Torres L."/>
            <person name="Arahal R. D."/>
            <person name="Lucena T."/>
        </authorList>
    </citation>
    <scope>NUCLEOTIDE SEQUENCE [LARGE SCALE GENOMIC DNA]</scope>
    <source>
        <strain evidence="4">CECT 7615</strain>
    </source>
</reference>
<evidence type="ECO:0000259" key="2">
    <source>
        <dbReference type="Pfam" id="PF13538"/>
    </source>
</evidence>
<gene>
    <name evidence="3" type="ORF">TRM7615_04963</name>
</gene>
<accession>A0A2R8CG62</accession>
<dbReference type="Proteomes" id="UP000244898">
    <property type="component" value="Unassembled WGS sequence"/>
</dbReference>
<dbReference type="InterPro" id="IPR027785">
    <property type="entry name" value="UvrD-like_helicase_C"/>
</dbReference>
<keyword evidence="4" id="KW-1185">Reference proteome</keyword>
<dbReference type="Gene3D" id="3.40.50.300">
    <property type="entry name" value="P-loop containing nucleotide triphosphate hydrolases"/>
    <property type="match status" value="2"/>
</dbReference>
<name>A0A2R8CG62_9RHOB</name>